<accession>A0AAE9J8K7</accession>
<dbReference type="Proteomes" id="UP000829354">
    <property type="component" value="Chromosome II"/>
</dbReference>
<evidence type="ECO:0000313" key="1">
    <source>
        <dbReference type="EMBL" id="UMM18244.1"/>
    </source>
</evidence>
<reference evidence="1 2" key="1">
    <citation type="submission" date="2022-04" db="EMBL/GenBank/DDBJ databases">
        <title>Chromosome-level reference genomes for two strains of Caenorhabditis briggsae: an improved platform for comparative genomics.</title>
        <authorList>
            <person name="Stevens L."/>
            <person name="Andersen E."/>
        </authorList>
    </citation>
    <scope>NUCLEOTIDE SEQUENCE [LARGE SCALE GENOMIC DNA]</scope>
    <source>
        <strain evidence="1">VX34</strain>
        <tissue evidence="1">Whole-organism</tissue>
    </source>
</reference>
<gene>
    <name evidence="1" type="ORF">L5515_014399</name>
</gene>
<dbReference type="EMBL" id="CP092621">
    <property type="protein sequence ID" value="UMM18244.1"/>
    <property type="molecule type" value="Genomic_DNA"/>
</dbReference>
<evidence type="ECO:0000313" key="2">
    <source>
        <dbReference type="Proteomes" id="UP000829354"/>
    </source>
</evidence>
<proteinExistence type="predicted"/>
<organism evidence="1 2">
    <name type="scientific">Caenorhabditis briggsae</name>
    <dbReference type="NCBI Taxonomy" id="6238"/>
    <lineage>
        <taxon>Eukaryota</taxon>
        <taxon>Metazoa</taxon>
        <taxon>Ecdysozoa</taxon>
        <taxon>Nematoda</taxon>
        <taxon>Chromadorea</taxon>
        <taxon>Rhabditida</taxon>
        <taxon>Rhabditina</taxon>
        <taxon>Rhabditomorpha</taxon>
        <taxon>Rhabditoidea</taxon>
        <taxon>Rhabditidae</taxon>
        <taxon>Peloderinae</taxon>
        <taxon>Caenorhabditis</taxon>
    </lineage>
</organism>
<name>A0AAE9J8K7_CAEBR</name>
<dbReference type="AlphaFoldDB" id="A0AAE9J8K7"/>
<keyword evidence="2" id="KW-1185">Reference proteome</keyword>
<protein>
    <submittedName>
        <fullName evidence="1">Uncharacterized protein</fullName>
    </submittedName>
</protein>
<sequence>MRRVLKFSPPHKWQSYNGTEPTGAEMQSASTPEAYYDLRENRIASRRSYAGEYLFPHNVATVIKFLDARFPSIRAMFKKAFEAKHPRNGVVDKLVVDQLINEYSDTFEKKDYSTKEMMLYKRKCQNSQIVNISGVTTRSNSSTTSTDAELQSTIYYVTEIKSSSFFDTDDELTKIANTRLNDAD</sequence>